<dbReference type="EMBL" id="DF238772">
    <property type="protein sequence ID" value="GAC93047.1"/>
    <property type="molecule type" value="Genomic_DNA"/>
</dbReference>
<feature type="chain" id="PRO_5004478087" evidence="1">
    <location>
        <begin position="25"/>
        <end position="589"/>
    </location>
</feature>
<evidence type="ECO:0000313" key="2">
    <source>
        <dbReference type="EMBL" id="GAC93047.1"/>
    </source>
</evidence>
<accession>R9NX07</accession>
<name>R9NX07_PSEHS</name>
<gene>
    <name evidence="2" type="ORF">PHSY_000608</name>
</gene>
<sequence length="589" mass="66327">MRISLLTIATFALLLGYRFGLVSSVGPGFVENGLTRFVEQLPLEHLPAGEDTSTDLHAFDPRSYFAVPGSSSINTVIPVHQQALNTGELDLRLTQYRFSSSSNLPVHGFPLPLENPRSHWQTSYTRVHHDGRLASSNHEPIPNVLLTPNAPRHISNLASFQSQTWSPTSFLKIDSAFPDPLLQQNAQEGHQGLAISQGTDTHATSGAIPSAKRWRRNGAAWSEEQKARWVRQRMSYSKQEPQYLRSLPYVFPDQPWLKRAKMQVWERPFVQQYVASQAFDDQLTWPESDYHQAHSVSGDRHAENSAFAFADSLLVDPYESEAETSFTGTKPPSNEASMQHVQPYTTHQDSHAVGPEAFVAQGQAVAQSSSGSSSGSDAHSLIAASMRRLNPNGGTMVVPRDTSNRYWTVRKLKEFGDSPVRKRFREPDILKMLEYSLPTIQVDAARRFRYRESGDEARNEINSRVFNNRLVWADMIDMSAQAKRSHRKMAFGPSRVLPFVKLPTPSESRMEQKHLREVRMTVHGAGVDSKTWPRDHPFVGQTYMEFFSMPDLRSPEDQSTIIQRHGVGYLDTAYHGEVDGFLLSALKKV</sequence>
<reference evidence="3" key="1">
    <citation type="journal article" date="2013" name="Genome Announc.">
        <title>Draft genome sequence of the basidiomycetous yeast-like fungus Pseudozyma hubeiensis SY62, which produces an abundant amount of the biosurfactant mannosylerythritol lipids.</title>
        <authorList>
            <person name="Konishi M."/>
            <person name="Hatada Y."/>
            <person name="Horiuchi J."/>
        </authorList>
    </citation>
    <scope>NUCLEOTIDE SEQUENCE [LARGE SCALE GENOMIC DNA]</scope>
    <source>
        <strain evidence="3">SY62</strain>
    </source>
</reference>
<keyword evidence="3" id="KW-1185">Reference proteome</keyword>
<dbReference type="OrthoDB" id="10650172at2759"/>
<protein>
    <submittedName>
        <fullName evidence="2">Uncharacterized protein</fullName>
    </submittedName>
</protein>
<dbReference type="AlphaFoldDB" id="R9NX07"/>
<feature type="signal peptide" evidence="1">
    <location>
        <begin position="1"/>
        <end position="24"/>
    </location>
</feature>
<evidence type="ECO:0000256" key="1">
    <source>
        <dbReference type="SAM" id="SignalP"/>
    </source>
</evidence>
<proteinExistence type="predicted"/>
<organism evidence="2 3">
    <name type="scientific">Pseudozyma hubeiensis (strain SY62)</name>
    <name type="common">Yeast</name>
    <dbReference type="NCBI Taxonomy" id="1305764"/>
    <lineage>
        <taxon>Eukaryota</taxon>
        <taxon>Fungi</taxon>
        <taxon>Dikarya</taxon>
        <taxon>Basidiomycota</taxon>
        <taxon>Ustilaginomycotina</taxon>
        <taxon>Ustilaginomycetes</taxon>
        <taxon>Ustilaginales</taxon>
        <taxon>Ustilaginaceae</taxon>
        <taxon>Pseudozyma</taxon>
    </lineage>
</organism>
<dbReference type="eggNOG" id="ENOG502RE9G">
    <property type="taxonomic scope" value="Eukaryota"/>
</dbReference>
<dbReference type="HOGENOM" id="CLU_463163_0_0_1"/>
<dbReference type="GeneID" id="24105913"/>
<dbReference type="RefSeq" id="XP_012186634.1">
    <property type="nucleotide sequence ID" value="XM_012331244.1"/>
</dbReference>
<dbReference type="Proteomes" id="UP000014071">
    <property type="component" value="Unassembled WGS sequence"/>
</dbReference>
<keyword evidence="1" id="KW-0732">Signal</keyword>
<evidence type="ECO:0000313" key="3">
    <source>
        <dbReference type="Proteomes" id="UP000014071"/>
    </source>
</evidence>